<evidence type="ECO:0000256" key="5">
    <source>
        <dbReference type="ARBA" id="ARBA00022670"/>
    </source>
</evidence>
<keyword evidence="5" id="KW-0645">Protease</keyword>
<comment type="catalytic activity">
    <reaction evidence="10">
        <text>C-terminal L-alpha-aminoacyl-L-glutamyl-L-glutamyl-[tubulin] + H2O = C-terminal L-alpha-aminoacyl-L-glutamyl-[tubulin] + L-glutamate</text>
        <dbReference type="Rhea" id="RHEA:63792"/>
        <dbReference type="Rhea" id="RHEA-COMP:16435"/>
        <dbReference type="Rhea" id="RHEA-COMP:16436"/>
        <dbReference type="ChEBI" id="CHEBI:15377"/>
        <dbReference type="ChEBI" id="CHEBI:29985"/>
        <dbReference type="ChEBI" id="CHEBI:149555"/>
        <dbReference type="ChEBI" id="CHEBI:149556"/>
        <dbReference type="EC" id="3.4.17.24"/>
    </reaction>
    <physiologicalReaction direction="left-to-right" evidence="10">
        <dbReference type="Rhea" id="RHEA:63793"/>
    </physiologicalReaction>
</comment>
<dbReference type="InterPro" id="IPR011989">
    <property type="entry name" value="ARM-like"/>
</dbReference>
<dbReference type="Pfam" id="PF18027">
    <property type="entry name" value="Pepdidase_M14_N"/>
    <property type="match status" value="1"/>
</dbReference>
<sequence length="1234" mass="139633">MERSVGSRLQTLFQQLEKIGGKQARNQTSTEDLQTIRYVTSKIHQILNSQEKTHRDTVLKNSGWVDLILATLKNTSDRTVLLNSIQILAEMLGKTQVGKRAGVLVSANATNILFQVIYREAEDQLSSEDTMMLAHYVLGKLAQKDRKFATKARLNLVLLITLNLIKNNLYNFKNLQSLLSVFKAYTNNSVNASYLGKQNSIPPMFRVIQQCGRKHTAILKLALDILTNLTKSRNNAARTIGGEHVPHLLALYHEWHQLDTKHRHVNLRKAILNILKNITNLRSGRKALADANGIQILYDSAQEVIDCREMESLILLASVIMRKCCPRNKLPLDKLQSPFNLELPESELYPTGQDGINDTGYNGNSPDSDNSSLEEDDDIDSDDERFKTEDHSEEAEDDASEAPEPYKRTSEDLRMYDSFFPELFEIEPQEDDDEPSASIYIPTGNVDSFGNVTADSESRQANLRMPTATSYTSSKSSGYSSLHYDAPDYESYGANRCDSATAINLKTGTSVFSLDGPLSQSNKAPTSAKPKQLIQKSSSSSSSLRKAKGNKKITKDKKKKSSSSLSSAASAGLRMNEMEAEYCNALCITPFPSSSKELDLDREGYSSDEDDMEQYLHSPIVFQEVAGATKSVARFEKLAYPDLVGGKSGSNLEGLYHRKFGVQRIKVFEDIDRMIHPEHVIDRVVYDVDTVVARASSAYTSTTPSLSNRDQMRIGSRLEAGGSASLRFNSQFESGNLRKAIWVREFEYDLILNPDVNTNHHHQWFYFEVSNMVADVPYRFNIVNCEKLNSQFNFGMKPVMFSVTDAMDGKPYWFRTGTSICYYKNHFTRSAQATGGVKGKTYYTATFTVTFKHDKDICYLAYHFPYTYTTLQTHLTLWEQYLDQTQIFFRRQTLCSTITGNKVPVLTITAQPKSLSKDFVDDLRSRPYIFLSGRVHPGESNSSWVMKGTIDFLLSKRPAAQLLRETFIFKIVPMLNPDGVINGCHRCSTAAEDLNRRWDNPCPRLHPTIYHTKGLLQYMQMIGKVPLVFCDYHGHSRRKNIFIYGCCPTLSYIPNDTKNPACTGNKTEDNSFKTLPRILHLMSPVFSWQNCSFVVEKAKETTARVVVWRQIGVIRSYTMESSYCGIDKDGKYKDQHISTLMLEEMGHRFCEGLLRLRTRFSGKDQAVSFPFAEDSNSPNGPTQESGSDELLAEADEDVNLPDEQILYGAEDEEYDEEDDDEMYEEDETYDDDRN</sequence>
<name>A0A8W8HLR3_MAGGI</name>
<organism evidence="15 16">
    <name type="scientific">Magallana gigas</name>
    <name type="common">Pacific oyster</name>
    <name type="synonym">Crassostrea gigas</name>
    <dbReference type="NCBI Taxonomy" id="29159"/>
    <lineage>
        <taxon>Eukaryota</taxon>
        <taxon>Metazoa</taxon>
        <taxon>Spiralia</taxon>
        <taxon>Lophotrochozoa</taxon>
        <taxon>Mollusca</taxon>
        <taxon>Bivalvia</taxon>
        <taxon>Autobranchia</taxon>
        <taxon>Pteriomorphia</taxon>
        <taxon>Ostreida</taxon>
        <taxon>Ostreoidea</taxon>
        <taxon>Ostreidae</taxon>
        <taxon>Magallana</taxon>
    </lineage>
</organism>
<dbReference type="SUPFAM" id="SSF48371">
    <property type="entry name" value="ARM repeat"/>
    <property type="match status" value="1"/>
</dbReference>
<feature type="compositionally biased region" description="Polar residues" evidence="13">
    <location>
        <begin position="1174"/>
        <end position="1185"/>
    </location>
</feature>
<dbReference type="EnsemblMetazoa" id="G10180.1">
    <property type="protein sequence ID" value="G10180.1:cds"/>
    <property type="gene ID" value="G10180"/>
</dbReference>
<evidence type="ECO:0000256" key="10">
    <source>
        <dbReference type="ARBA" id="ARBA00024524"/>
    </source>
</evidence>
<evidence type="ECO:0000256" key="6">
    <source>
        <dbReference type="ARBA" id="ARBA00022723"/>
    </source>
</evidence>
<dbReference type="GO" id="GO:0005737">
    <property type="term" value="C:cytoplasm"/>
    <property type="evidence" value="ECO:0007669"/>
    <property type="project" value="UniProtKB-SubCell"/>
</dbReference>
<comment type="subcellular location">
    <subcellularLocation>
        <location evidence="2">Cytoplasm</location>
    </subcellularLocation>
</comment>
<evidence type="ECO:0000256" key="13">
    <source>
        <dbReference type="SAM" id="MobiDB-lite"/>
    </source>
</evidence>
<dbReference type="PROSITE" id="PS52035">
    <property type="entry name" value="PEPTIDASE_M14"/>
    <property type="match status" value="1"/>
</dbReference>
<feature type="compositionally biased region" description="Polar residues" evidence="13">
    <location>
        <begin position="515"/>
        <end position="525"/>
    </location>
</feature>
<dbReference type="GO" id="GO:0006508">
    <property type="term" value="P:proteolysis"/>
    <property type="evidence" value="ECO:0007669"/>
    <property type="project" value="UniProtKB-KW"/>
</dbReference>
<dbReference type="GO" id="GO:0008270">
    <property type="term" value="F:zinc ion binding"/>
    <property type="evidence" value="ECO:0007669"/>
    <property type="project" value="InterPro"/>
</dbReference>
<dbReference type="GO" id="GO:0004181">
    <property type="term" value="F:metallocarboxypeptidase activity"/>
    <property type="evidence" value="ECO:0007669"/>
    <property type="project" value="InterPro"/>
</dbReference>
<keyword evidence="9" id="KW-0482">Metalloprotease</keyword>
<dbReference type="InterPro" id="IPR016024">
    <property type="entry name" value="ARM-type_fold"/>
</dbReference>
<evidence type="ECO:0000256" key="3">
    <source>
        <dbReference type="ARBA" id="ARBA00005988"/>
    </source>
</evidence>
<dbReference type="Pfam" id="PF00246">
    <property type="entry name" value="Peptidase_M14"/>
    <property type="match status" value="1"/>
</dbReference>
<dbReference type="SUPFAM" id="SSF53187">
    <property type="entry name" value="Zn-dependent exopeptidases"/>
    <property type="match status" value="1"/>
</dbReference>
<feature type="active site" description="Proton donor/acceptor" evidence="12">
    <location>
        <position position="1120"/>
    </location>
</feature>
<comment type="cofactor">
    <cofactor evidence="1">
        <name>Zn(2+)</name>
        <dbReference type="ChEBI" id="CHEBI:29105"/>
    </cofactor>
</comment>
<dbReference type="RefSeq" id="XP_034322991.1">
    <property type="nucleotide sequence ID" value="XM_034467100.2"/>
</dbReference>
<comment type="similarity">
    <text evidence="3 12">Belongs to the peptidase M14 family.</text>
</comment>
<proteinExistence type="inferred from homology"/>
<dbReference type="GeneID" id="105328414"/>
<accession>A0A8W8HLR3</accession>
<evidence type="ECO:0000256" key="12">
    <source>
        <dbReference type="PROSITE-ProRule" id="PRU01379"/>
    </source>
</evidence>
<dbReference type="CDD" id="cd06906">
    <property type="entry name" value="M14_Nna1"/>
    <property type="match status" value="1"/>
</dbReference>
<dbReference type="InterPro" id="IPR033852">
    <property type="entry name" value="CBPC1/4"/>
</dbReference>
<keyword evidence="7" id="KW-0378">Hydrolase</keyword>
<dbReference type="PANTHER" id="PTHR12756">
    <property type="entry name" value="CYTOSOLIC CARBOXYPEPTIDASE"/>
    <property type="match status" value="1"/>
</dbReference>
<evidence type="ECO:0000313" key="15">
    <source>
        <dbReference type="EnsemblMetazoa" id="G10180.1:cds"/>
    </source>
</evidence>
<feature type="domain" description="Peptidase M14" evidence="14">
    <location>
        <begin position="864"/>
        <end position="1157"/>
    </location>
</feature>
<dbReference type="EC" id="3.4.17.24" evidence="11"/>
<keyword evidence="16" id="KW-1185">Reference proteome</keyword>
<dbReference type="OMA" id="LEYNMPS"/>
<dbReference type="PANTHER" id="PTHR12756:SF11">
    <property type="entry name" value="CYTOSOLIC CARBOXYPEPTIDASE 1"/>
    <property type="match status" value="1"/>
</dbReference>
<feature type="compositionally biased region" description="Basic residues" evidence="13">
    <location>
        <begin position="545"/>
        <end position="561"/>
    </location>
</feature>
<evidence type="ECO:0000256" key="9">
    <source>
        <dbReference type="ARBA" id="ARBA00023049"/>
    </source>
</evidence>
<dbReference type="Gene3D" id="3.40.630.10">
    <property type="entry name" value="Zn peptidases"/>
    <property type="match status" value="1"/>
</dbReference>
<evidence type="ECO:0000259" key="14">
    <source>
        <dbReference type="PROSITE" id="PS52035"/>
    </source>
</evidence>
<feature type="region of interest" description="Disordered" evidence="13">
    <location>
        <begin position="457"/>
        <end position="480"/>
    </location>
</feature>
<evidence type="ECO:0000256" key="7">
    <source>
        <dbReference type="ARBA" id="ARBA00022801"/>
    </source>
</evidence>
<dbReference type="InterPro" id="IPR040626">
    <property type="entry name" value="Pepdidase_M14_N"/>
</dbReference>
<dbReference type="InterPro" id="IPR000834">
    <property type="entry name" value="Peptidase_M14"/>
</dbReference>
<dbReference type="InterPro" id="IPR050821">
    <property type="entry name" value="Cytosolic_carboxypeptidase"/>
</dbReference>
<dbReference type="AlphaFoldDB" id="A0A8W8HLR3"/>
<dbReference type="Gene3D" id="2.60.40.3120">
    <property type="match status" value="1"/>
</dbReference>
<keyword evidence="8" id="KW-0862">Zinc</keyword>
<evidence type="ECO:0000256" key="4">
    <source>
        <dbReference type="ARBA" id="ARBA00022490"/>
    </source>
</evidence>
<dbReference type="Pfam" id="PF25571">
    <property type="entry name" value="TPR_CCP1_N"/>
    <property type="match status" value="1"/>
</dbReference>
<evidence type="ECO:0000256" key="11">
    <source>
        <dbReference type="ARBA" id="ARBA00026108"/>
    </source>
</evidence>
<keyword evidence="6" id="KW-0479">Metal-binding</keyword>
<evidence type="ECO:0000256" key="8">
    <source>
        <dbReference type="ARBA" id="ARBA00022833"/>
    </source>
</evidence>
<feature type="compositionally biased region" description="Polar residues" evidence="13">
    <location>
        <begin position="354"/>
        <end position="364"/>
    </location>
</feature>
<dbReference type="KEGG" id="crg:105328414"/>
<evidence type="ECO:0000256" key="1">
    <source>
        <dbReference type="ARBA" id="ARBA00001947"/>
    </source>
</evidence>
<dbReference type="Gene3D" id="1.25.10.10">
    <property type="entry name" value="Leucine-rich Repeat Variant"/>
    <property type="match status" value="1"/>
</dbReference>
<evidence type="ECO:0000256" key="2">
    <source>
        <dbReference type="ARBA" id="ARBA00004496"/>
    </source>
</evidence>
<feature type="compositionally biased region" description="Acidic residues" evidence="13">
    <location>
        <begin position="391"/>
        <end position="401"/>
    </location>
</feature>
<evidence type="ECO:0000313" key="16">
    <source>
        <dbReference type="Proteomes" id="UP000005408"/>
    </source>
</evidence>
<feature type="compositionally biased region" description="Acidic residues" evidence="13">
    <location>
        <begin position="1186"/>
        <end position="1200"/>
    </location>
</feature>
<feature type="region of interest" description="Disordered" evidence="13">
    <location>
        <begin position="345"/>
        <end position="412"/>
    </location>
</feature>
<reference evidence="15" key="1">
    <citation type="submission" date="2022-08" db="UniProtKB">
        <authorList>
            <consortium name="EnsemblMetazoa"/>
        </authorList>
    </citation>
    <scope>IDENTIFICATION</scope>
    <source>
        <strain evidence="15">05x7-T-G4-1.051#20</strain>
    </source>
</reference>
<dbReference type="Proteomes" id="UP000005408">
    <property type="component" value="Unassembled WGS sequence"/>
</dbReference>
<dbReference type="OrthoDB" id="10253041at2759"/>
<feature type="compositionally biased region" description="Acidic residues" evidence="13">
    <location>
        <begin position="372"/>
        <end position="383"/>
    </location>
</feature>
<feature type="region of interest" description="Disordered" evidence="13">
    <location>
        <begin position="515"/>
        <end position="568"/>
    </location>
</feature>
<dbReference type="RefSeq" id="XP_034322989.1">
    <property type="nucleotide sequence ID" value="XM_034467098.2"/>
</dbReference>
<feature type="region of interest" description="Disordered" evidence="13">
    <location>
        <begin position="1169"/>
        <end position="1234"/>
    </location>
</feature>
<feature type="compositionally biased region" description="Low complexity" evidence="13">
    <location>
        <begin position="469"/>
        <end position="480"/>
    </location>
</feature>
<protein>
    <recommendedName>
        <fullName evidence="11">tubulin-glutamate carboxypeptidase</fullName>
        <ecNumber evidence="11">3.4.17.24</ecNumber>
    </recommendedName>
</protein>
<keyword evidence="4" id="KW-0963">Cytoplasm</keyword>
<feature type="compositionally biased region" description="Acidic residues" evidence="13">
    <location>
        <begin position="1209"/>
        <end position="1234"/>
    </location>
</feature>